<name>A0A023DZ73_9PROT</name>
<proteinExistence type="predicted"/>
<accession>A0A023DZ73</accession>
<dbReference type="STRING" id="1427503.HE1_01166"/>
<dbReference type="Proteomes" id="UP000024842">
    <property type="component" value="Unassembled WGS sequence"/>
</dbReference>
<evidence type="ECO:0000313" key="2">
    <source>
        <dbReference type="Proteomes" id="UP000024842"/>
    </source>
</evidence>
<gene>
    <name evidence="1" type="ORF">HE1_01166</name>
</gene>
<keyword evidence="2" id="KW-1185">Reference proteome</keyword>
<organism evidence="1 2">
    <name type="scientific">Holospora elegans E1</name>
    <dbReference type="NCBI Taxonomy" id="1427503"/>
    <lineage>
        <taxon>Bacteria</taxon>
        <taxon>Pseudomonadati</taxon>
        <taxon>Pseudomonadota</taxon>
        <taxon>Alphaproteobacteria</taxon>
        <taxon>Holosporales</taxon>
        <taxon>Holosporaceae</taxon>
        <taxon>Holospora</taxon>
    </lineage>
</organism>
<reference evidence="1 2" key="1">
    <citation type="journal article" date="2014" name="FEMS Microbiol. Lett.">
        <title>Draft genome sequences of three Holospora species (Holospora obtusa, Holospora undulata, and Holospora elegans), endonuclear symbiotic bacteria of the ciliate Paramecium caudatum.</title>
        <authorList>
            <person name="Dohra H."/>
            <person name="Tanaka K."/>
            <person name="Suzuki T."/>
            <person name="Fujishima M."/>
            <person name="Suzuki H."/>
        </authorList>
    </citation>
    <scope>NUCLEOTIDE SEQUENCE [LARGE SCALE GENOMIC DNA]</scope>
    <source>
        <strain evidence="1 2">E1</strain>
    </source>
</reference>
<dbReference type="AlphaFoldDB" id="A0A023DZ73"/>
<protein>
    <submittedName>
        <fullName evidence="1">Uncharacterized protein</fullName>
    </submittedName>
</protein>
<sequence>MRKVLSSNNSDLVKQILKTTNLKKIVPNLDDAHFDFLLRGFLTSGNSDFFDLVFQSVNLEKRINALEEYYFPRLLENALSSTNVDLGKRVLDAMNFQKIQYHLGSSCLDSLIRETMKSSSPLSLRALSRLNLKRIVEEFDDGSLCCLLTEIVTARNFNSANYAAQSINIRKRVSRLSGVNFVDFLRDGSFTF</sequence>
<evidence type="ECO:0000313" key="1">
    <source>
        <dbReference type="EMBL" id="GAJ46824.1"/>
    </source>
</evidence>
<dbReference type="EMBL" id="BAUP01000146">
    <property type="protein sequence ID" value="GAJ46824.1"/>
    <property type="molecule type" value="Genomic_DNA"/>
</dbReference>
<comment type="caution">
    <text evidence="1">The sequence shown here is derived from an EMBL/GenBank/DDBJ whole genome shotgun (WGS) entry which is preliminary data.</text>
</comment>